<dbReference type="SUPFAM" id="SSF50346">
    <property type="entry name" value="PRC-barrel domain"/>
    <property type="match status" value="1"/>
</dbReference>
<dbReference type="NCBIfam" id="TIGR02888">
    <property type="entry name" value="spore_YlmC_YmxH"/>
    <property type="match status" value="1"/>
</dbReference>
<dbReference type="InterPro" id="IPR011033">
    <property type="entry name" value="PRC_barrel-like_sf"/>
</dbReference>
<organism evidence="2 3">
    <name type="scientific">Anaeromicropila herbilytica</name>
    <dbReference type="NCBI Taxonomy" id="2785025"/>
    <lineage>
        <taxon>Bacteria</taxon>
        <taxon>Bacillati</taxon>
        <taxon>Bacillota</taxon>
        <taxon>Clostridia</taxon>
        <taxon>Lachnospirales</taxon>
        <taxon>Lachnospiraceae</taxon>
        <taxon>Anaeromicropila</taxon>
    </lineage>
</organism>
<reference evidence="2 3" key="1">
    <citation type="submission" date="2020-11" db="EMBL/GenBank/DDBJ databases">
        <title>Draft genome sequencing of a Lachnospiraceae strain isolated from anoxic soil subjected to BSD treatment.</title>
        <authorList>
            <person name="Uek A."/>
            <person name="Tonouchi A."/>
        </authorList>
    </citation>
    <scope>NUCLEOTIDE SEQUENCE [LARGE SCALE GENOMIC DNA]</scope>
    <source>
        <strain evidence="2 3">TB5</strain>
    </source>
</reference>
<dbReference type="RefSeq" id="WP_271712658.1">
    <property type="nucleotide sequence ID" value="NZ_AP024169.1"/>
</dbReference>
<evidence type="ECO:0000313" key="3">
    <source>
        <dbReference type="Proteomes" id="UP000595897"/>
    </source>
</evidence>
<gene>
    <name evidence="2" type="ORF">bsdtb5_28400</name>
</gene>
<evidence type="ECO:0000259" key="1">
    <source>
        <dbReference type="Pfam" id="PF05239"/>
    </source>
</evidence>
<dbReference type="Pfam" id="PF05239">
    <property type="entry name" value="PRC"/>
    <property type="match status" value="1"/>
</dbReference>
<dbReference type="AlphaFoldDB" id="A0A7R7EME2"/>
<evidence type="ECO:0000313" key="2">
    <source>
        <dbReference type="EMBL" id="BCN31545.1"/>
    </source>
</evidence>
<dbReference type="PANTHER" id="PTHR40061:SF1">
    <property type="entry name" value="SPORULATION PROTEIN YLMC-RELATED"/>
    <property type="match status" value="1"/>
</dbReference>
<dbReference type="EMBL" id="AP024169">
    <property type="protein sequence ID" value="BCN31545.1"/>
    <property type="molecule type" value="Genomic_DNA"/>
</dbReference>
<dbReference type="KEGG" id="ahb:bsdtb5_28400"/>
<proteinExistence type="predicted"/>
<dbReference type="Proteomes" id="UP000595897">
    <property type="component" value="Chromosome"/>
</dbReference>
<dbReference type="Gene3D" id="2.30.30.240">
    <property type="entry name" value="PRC-barrel domain"/>
    <property type="match status" value="1"/>
</dbReference>
<dbReference type="PANTHER" id="PTHR40061">
    <property type="entry name" value="SPORULATION PROTEIN YLMC-RELATED"/>
    <property type="match status" value="1"/>
</dbReference>
<protein>
    <submittedName>
        <fullName evidence="2">PRC-barrel protein</fullName>
    </submittedName>
</protein>
<feature type="domain" description="PRC-barrel" evidence="1">
    <location>
        <begin position="1"/>
        <end position="79"/>
    </location>
</feature>
<dbReference type="InterPro" id="IPR014238">
    <property type="entry name" value="Spore_YlmC/YmxH"/>
</dbReference>
<keyword evidence="3" id="KW-1185">Reference proteome</keyword>
<dbReference type="InterPro" id="IPR027275">
    <property type="entry name" value="PRC-brl_dom"/>
</dbReference>
<name>A0A7R7EME2_9FIRM</name>
<accession>A0A7R7EME2</accession>
<sequence>MRICELRQKEVINCKTCKRLGYVADVEIEIKCGKVLAIIVPGPCRIWGIVGHDHEYVIPYNCITQIGDDIIIVDVDEDKVYQNEKPC</sequence>